<reference evidence="1" key="1">
    <citation type="journal article" date="2014" name="Int. J. Syst. Evol. Microbiol.">
        <title>Complete genome sequence of Corynebacterium casei LMG S-19264T (=DSM 44701T), isolated from a smear-ripened cheese.</title>
        <authorList>
            <consortium name="US DOE Joint Genome Institute (JGI-PGF)"/>
            <person name="Walter F."/>
            <person name="Albersmeier A."/>
            <person name="Kalinowski J."/>
            <person name="Ruckert C."/>
        </authorList>
    </citation>
    <scope>NUCLEOTIDE SEQUENCE</scope>
    <source>
        <strain evidence="1">KCTC 12988</strain>
    </source>
</reference>
<dbReference type="RefSeq" id="WP_229809646.1">
    <property type="nucleotide sequence ID" value="NZ_BMXI01000087.1"/>
</dbReference>
<dbReference type="Proteomes" id="UP000644507">
    <property type="component" value="Unassembled WGS sequence"/>
</dbReference>
<comment type="caution">
    <text evidence="1">The sequence shown here is derived from an EMBL/GenBank/DDBJ whole genome shotgun (WGS) entry which is preliminary data.</text>
</comment>
<accession>A0A918U2Y6</accession>
<name>A0A918U2Y6_9BACT</name>
<sequence length="131" mass="14403">MSTPIGPFHRLGEPGGDGCPVGVLQVAAKDSNGKPINAQLLDGGSDVAEVEILRTIASRLGVQWGRDELGWWALVTEIDFPSWAVWRQDDSGNEYLMASNITEIDAKKLVAEFEEKGHKQTYWCSDTKTQV</sequence>
<protein>
    <submittedName>
        <fullName evidence="1">Uncharacterized protein</fullName>
    </submittedName>
</protein>
<evidence type="ECO:0000313" key="1">
    <source>
        <dbReference type="EMBL" id="GHC69101.1"/>
    </source>
</evidence>
<proteinExistence type="predicted"/>
<evidence type="ECO:0000313" key="2">
    <source>
        <dbReference type="Proteomes" id="UP000644507"/>
    </source>
</evidence>
<dbReference type="AlphaFoldDB" id="A0A918U2Y6"/>
<keyword evidence="2" id="KW-1185">Reference proteome</keyword>
<dbReference type="EMBL" id="BMXI01000087">
    <property type="protein sequence ID" value="GHC69101.1"/>
    <property type="molecule type" value="Genomic_DNA"/>
</dbReference>
<reference evidence="1" key="2">
    <citation type="submission" date="2020-09" db="EMBL/GenBank/DDBJ databases">
        <authorList>
            <person name="Sun Q."/>
            <person name="Kim S."/>
        </authorList>
    </citation>
    <scope>NUCLEOTIDE SEQUENCE</scope>
    <source>
        <strain evidence="1">KCTC 12988</strain>
    </source>
</reference>
<gene>
    <name evidence="1" type="ORF">GCM10007100_40640</name>
</gene>
<organism evidence="1 2">
    <name type="scientific">Roseibacillus persicicus</name>
    <dbReference type="NCBI Taxonomy" id="454148"/>
    <lineage>
        <taxon>Bacteria</taxon>
        <taxon>Pseudomonadati</taxon>
        <taxon>Verrucomicrobiota</taxon>
        <taxon>Verrucomicrobiia</taxon>
        <taxon>Verrucomicrobiales</taxon>
        <taxon>Verrucomicrobiaceae</taxon>
        <taxon>Roseibacillus</taxon>
    </lineage>
</organism>